<dbReference type="PROSITE" id="PS50048">
    <property type="entry name" value="ZN2_CY6_FUNGAL_2"/>
    <property type="match status" value="1"/>
</dbReference>
<dbReference type="Gene3D" id="4.10.240.10">
    <property type="entry name" value="Zn(2)-C6 fungal-type DNA-binding domain"/>
    <property type="match status" value="1"/>
</dbReference>
<feature type="domain" description="Zn(2)-C6 fungal-type" evidence="4">
    <location>
        <begin position="27"/>
        <end position="59"/>
    </location>
</feature>
<dbReference type="GO" id="GO:0008270">
    <property type="term" value="F:zinc ion binding"/>
    <property type="evidence" value="ECO:0007669"/>
    <property type="project" value="InterPro"/>
</dbReference>
<comment type="subcellular location">
    <subcellularLocation>
        <location evidence="1">Nucleus</location>
    </subcellularLocation>
</comment>
<keyword evidence="6" id="KW-1185">Reference proteome</keyword>
<dbReference type="InterPro" id="IPR001138">
    <property type="entry name" value="Zn2Cys6_DnaBD"/>
</dbReference>
<evidence type="ECO:0000313" key="5">
    <source>
        <dbReference type="EMBL" id="KEQ77000.1"/>
    </source>
</evidence>
<dbReference type="Pfam" id="PF11951">
    <property type="entry name" value="Fungal_trans_2"/>
    <property type="match status" value="1"/>
</dbReference>
<evidence type="ECO:0000256" key="1">
    <source>
        <dbReference type="ARBA" id="ARBA00004123"/>
    </source>
</evidence>
<feature type="region of interest" description="Disordered" evidence="3">
    <location>
        <begin position="1"/>
        <end position="21"/>
    </location>
</feature>
<dbReference type="AlphaFoldDB" id="A0A074WUV7"/>
<evidence type="ECO:0000313" key="6">
    <source>
        <dbReference type="Proteomes" id="UP000027730"/>
    </source>
</evidence>
<dbReference type="HOGENOM" id="CLU_040305_0_0_1"/>
<dbReference type="SUPFAM" id="SSF57701">
    <property type="entry name" value="Zn2/Cys6 DNA-binding domain"/>
    <property type="match status" value="1"/>
</dbReference>
<evidence type="ECO:0000259" key="4">
    <source>
        <dbReference type="PROSITE" id="PS50048"/>
    </source>
</evidence>
<feature type="compositionally biased region" description="Low complexity" evidence="3">
    <location>
        <begin position="73"/>
        <end position="100"/>
    </location>
</feature>
<dbReference type="PANTHER" id="PTHR37534">
    <property type="entry name" value="TRANSCRIPTIONAL ACTIVATOR PROTEIN UGA3"/>
    <property type="match status" value="1"/>
</dbReference>
<name>A0A074WUV7_9PEZI</name>
<keyword evidence="2" id="KW-0539">Nucleus</keyword>
<reference evidence="5 6" key="1">
    <citation type="journal article" date="2014" name="BMC Genomics">
        <title>Genome sequencing of four Aureobasidium pullulans varieties: biotechnological potential, stress tolerance, and description of new species.</title>
        <authorList>
            <person name="Gostin Ar C."/>
            <person name="Ohm R.A."/>
            <person name="Kogej T."/>
            <person name="Sonjak S."/>
            <person name="Turk M."/>
            <person name="Zajc J."/>
            <person name="Zalar P."/>
            <person name="Grube M."/>
            <person name="Sun H."/>
            <person name="Han J."/>
            <person name="Sharma A."/>
            <person name="Chiniquy J."/>
            <person name="Ngan C.Y."/>
            <person name="Lipzen A."/>
            <person name="Barry K."/>
            <person name="Grigoriev I.V."/>
            <person name="Gunde-Cimerman N."/>
        </authorList>
    </citation>
    <scope>NUCLEOTIDE SEQUENCE [LARGE SCALE GENOMIC DNA]</scope>
    <source>
        <strain evidence="5 6">CBS 147.97</strain>
    </source>
</reference>
<dbReference type="InterPro" id="IPR036864">
    <property type="entry name" value="Zn2-C6_fun-type_DNA-bd_sf"/>
</dbReference>
<dbReference type="OrthoDB" id="1919336at2759"/>
<dbReference type="GeneID" id="25409094"/>
<dbReference type="InterPro" id="IPR021858">
    <property type="entry name" value="Fun_TF"/>
</dbReference>
<dbReference type="GO" id="GO:0005634">
    <property type="term" value="C:nucleus"/>
    <property type="evidence" value="ECO:0007669"/>
    <property type="project" value="UniProtKB-SubCell"/>
</dbReference>
<dbReference type="RefSeq" id="XP_013430890.1">
    <property type="nucleotide sequence ID" value="XM_013575436.1"/>
</dbReference>
<evidence type="ECO:0000256" key="3">
    <source>
        <dbReference type="SAM" id="MobiDB-lite"/>
    </source>
</evidence>
<dbReference type="GO" id="GO:0000981">
    <property type="term" value="F:DNA-binding transcription factor activity, RNA polymerase II-specific"/>
    <property type="evidence" value="ECO:0007669"/>
    <property type="project" value="InterPro"/>
</dbReference>
<protein>
    <recommendedName>
        <fullName evidence="4">Zn(2)-C6 fungal-type domain-containing protein</fullName>
    </recommendedName>
</protein>
<sequence>MFTRFSNTSQGLVETKPRPRSSGLNISCLPCRRKKKKCDLTKPICGRCRNSYGQDECVWSDGHKGRQSRSRKTTSTQESEPASSSTPSTPSSSTSTSWSLSRSVTTIEPCDSPSANYPMDRGFENFCSWSIPDVVTNISPDLSPQAFLSISAAFQNQILCLDSDFKDSIVVRSLPLALEHPTLLNAWVACSVIALSRSMPYWQEKAIRHYDSAVSGLSQALQHGQQTDDMWKRETVLLLHLFEGFQSKDEESALGKAHLRGAHELFNMTVKDKTPMSHHEILVLEAYIMHTVNNHLFQPDSQLSITHISEALKTLTSALEQLNMDCNWRNSPWIGFGGPELADLVYRVSFFTHKSGLDIEDHQEVENIIARLSSWTAPACLEESPSTHLDLPPRRLVLLAQAYWCACSHLATQLAQEASPILSFDPNAFVTETLQLLDQLIEHEHTINNHLWPLLVVGTAATDLAAQEHIISLLPQFHQGLGPASLRRAERFLRIAWKTDPQGLMYGRNIFKDKEALYQMFF</sequence>
<dbReference type="SMART" id="SM00066">
    <property type="entry name" value="GAL4"/>
    <property type="match status" value="1"/>
</dbReference>
<proteinExistence type="predicted"/>
<feature type="region of interest" description="Disordered" evidence="3">
    <location>
        <begin position="59"/>
        <end position="100"/>
    </location>
</feature>
<dbReference type="PROSITE" id="PS00463">
    <property type="entry name" value="ZN2_CY6_FUNGAL_1"/>
    <property type="match status" value="1"/>
</dbReference>
<evidence type="ECO:0000256" key="2">
    <source>
        <dbReference type="ARBA" id="ARBA00023242"/>
    </source>
</evidence>
<organism evidence="5 6">
    <name type="scientific">Aureobasidium namibiae CBS 147.97</name>
    <dbReference type="NCBI Taxonomy" id="1043004"/>
    <lineage>
        <taxon>Eukaryota</taxon>
        <taxon>Fungi</taxon>
        <taxon>Dikarya</taxon>
        <taxon>Ascomycota</taxon>
        <taxon>Pezizomycotina</taxon>
        <taxon>Dothideomycetes</taxon>
        <taxon>Dothideomycetidae</taxon>
        <taxon>Dothideales</taxon>
        <taxon>Saccotheciaceae</taxon>
        <taxon>Aureobasidium</taxon>
    </lineage>
</organism>
<dbReference type="Pfam" id="PF00172">
    <property type="entry name" value="Zn_clus"/>
    <property type="match status" value="1"/>
</dbReference>
<dbReference type="PANTHER" id="PTHR37534:SF46">
    <property type="entry name" value="ZN(II)2CYS6 TRANSCRIPTION FACTOR (EUROFUNG)"/>
    <property type="match status" value="1"/>
</dbReference>
<gene>
    <name evidence="5" type="ORF">M436DRAFT_38874</name>
</gene>
<dbReference type="Proteomes" id="UP000027730">
    <property type="component" value="Unassembled WGS sequence"/>
</dbReference>
<dbReference type="EMBL" id="KL584703">
    <property type="protein sequence ID" value="KEQ77000.1"/>
    <property type="molecule type" value="Genomic_DNA"/>
</dbReference>
<feature type="compositionally biased region" description="Polar residues" evidence="3">
    <location>
        <begin position="1"/>
        <end position="12"/>
    </location>
</feature>
<dbReference type="CDD" id="cd00067">
    <property type="entry name" value="GAL4"/>
    <property type="match status" value="1"/>
</dbReference>
<accession>A0A074WUV7</accession>